<keyword evidence="1 4" id="KW-0732">Signal</keyword>
<dbReference type="OrthoDB" id="1094948at2759"/>
<dbReference type="GeneID" id="116209143"/>
<protein>
    <recommendedName>
        <fullName evidence="5">Pectinesterase inhibitor domain-containing protein</fullName>
    </recommendedName>
</protein>
<feature type="chain" id="PRO_5014071827" description="Pectinesterase inhibitor domain-containing protein" evidence="4">
    <location>
        <begin position="26"/>
        <end position="180"/>
    </location>
</feature>
<keyword evidence="2" id="KW-1015">Disulfide bond</keyword>
<dbReference type="GO" id="GO:0046910">
    <property type="term" value="F:pectinesterase inhibitor activity"/>
    <property type="evidence" value="ECO:0007669"/>
    <property type="project" value="InterPro"/>
</dbReference>
<dbReference type="InterPro" id="IPR035513">
    <property type="entry name" value="Invertase/methylesterase_inhib"/>
</dbReference>
<dbReference type="NCBIfam" id="TIGR01614">
    <property type="entry name" value="PME_inhib"/>
    <property type="match status" value="1"/>
</dbReference>
<evidence type="ECO:0000256" key="2">
    <source>
        <dbReference type="ARBA" id="ARBA00023157"/>
    </source>
</evidence>
<dbReference type="CDD" id="cd15797">
    <property type="entry name" value="PMEI"/>
    <property type="match status" value="1"/>
</dbReference>
<evidence type="ECO:0000259" key="5">
    <source>
        <dbReference type="SMART" id="SM00856"/>
    </source>
</evidence>
<organism evidence="6 8">
    <name type="scientific">Punica granatum</name>
    <name type="common">Pomegranate</name>
    <dbReference type="NCBI Taxonomy" id="22663"/>
    <lineage>
        <taxon>Eukaryota</taxon>
        <taxon>Viridiplantae</taxon>
        <taxon>Streptophyta</taxon>
        <taxon>Embryophyta</taxon>
        <taxon>Tracheophyta</taxon>
        <taxon>Spermatophyta</taxon>
        <taxon>Magnoliopsida</taxon>
        <taxon>eudicotyledons</taxon>
        <taxon>Gunneridae</taxon>
        <taxon>Pentapetalae</taxon>
        <taxon>rosids</taxon>
        <taxon>malvids</taxon>
        <taxon>Myrtales</taxon>
        <taxon>Lythraceae</taxon>
        <taxon>Punica</taxon>
    </lineage>
</organism>
<dbReference type="EMBL" id="MTKT01002534">
    <property type="protein sequence ID" value="OWM77661.1"/>
    <property type="molecule type" value="Genomic_DNA"/>
</dbReference>
<reference evidence="6" key="2">
    <citation type="submission" date="2017-06" db="EMBL/GenBank/DDBJ databases">
        <title>The pomegranate genome and the genomics of punicalagin biosynthesis.</title>
        <authorList>
            <person name="Xu C."/>
        </authorList>
    </citation>
    <scope>NUCLEOTIDE SEQUENCE [LARGE SCALE GENOMIC DNA]</scope>
    <source>
        <tissue evidence="6">Fresh leaf</tissue>
    </source>
</reference>
<dbReference type="SUPFAM" id="SSF101148">
    <property type="entry name" value="Plant invertase/pectin methylesterase inhibitor"/>
    <property type="match status" value="1"/>
</dbReference>
<feature type="signal peptide" evidence="4">
    <location>
        <begin position="1"/>
        <end position="25"/>
    </location>
</feature>
<accession>A0A218WZK5</accession>
<dbReference type="InterPro" id="IPR034086">
    <property type="entry name" value="PMEI_plant"/>
</dbReference>
<gene>
    <name evidence="6" type="ORF">CDL15_Pgr017061</name>
    <name evidence="7" type="ORF">CRG98_041655</name>
</gene>
<evidence type="ECO:0000256" key="3">
    <source>
        <dbReference type="ARBA" id="ARBA00038471"/>
    </source>
</evidence>
<dbReference type="AlphaFoldDB" id="A0A218WZK5"/>
<dbReference type="Proteomes" id="UP000233551">
    <property type="component" value="Unassembled WGS sequence"/>
</dbReference>
<reference evidence="7 9" key="3">
    <citation type="submission" date="2017-11" db="EMBL/GenBank/DDBJ databases">
        <title>De-novo sequencing of pomegranate (Punica granatum L.) genome.</title>
        <authorList>
            <person name="Akparov Z."/>
            <person name="Amiraslanov A."/>
            <person name="Hajiyeva S."/>
            <person name="Abbasov M."/>
            <person name="Kaur K."/>
            <person name="Hamwieh A."/>
            <person name="Solovyev V."/>
            <person name="Salamov A."/>
            <person name="Braich B."/>
            <person name="Kosarev P."/>
            <person name="Mahmoud A."/>
            <person name="Hajiyev E."/>
            <person name="Babayeva S."/>
            <person name="Izzatullayeva V."/>
            <person name="Mammadov A."/>
            <person name="Mammadov A."/>
            <person name="Sharifova S."/>
            <person name="Ojaghi J."/>
            <person name="Eynullazada K."/>
            <person name="Bayramov B."/>
            <person name="Abdulazimova A."/>
            <person name="Shahmuradov I."/>
        </authorList>
    </citation>
    <scope>NUCLEOTIDE SEQUENCE [LARGE SCALE GENOMIC DNA]</scope>
    <source>
        <strain evidence="7">AG2017</strain>
        <strain evidence="9">cv. AG2017</strain>
        <tissue evidence="7">Leaf</tissue>
    </source>
</reference>
<evidence type="ECO:0000313" key="6">
    <source>
        <dbReference type="EMBL" id="OWM77661.1"/>
    </source>
</evidence>
<dbReference type="Pfam" id="PF04043">
    <property type="entry name" value="PMEI"/>
    <property type="match status" value="1"/>
</dbReference>
<proteinExistence type="inferred from homology"/>
<evidence type="ECO:0000313" key="8">
    <source>
        <dbReference type="Proteomes" id="UP000197138"/>
    </source>
</evidence>
<comment type="caution">
    <text evidence="6">The sequence shown here is derived from an EMBL/GenBank/DDBJ whole genome shotgun (WGS) entry which is preliminary data.</text>
</comment>
<dbReference type="Gene3D" id="1.20.140.40">
    <property type="entry name" value="Invertase/pectin methylesterase inhibitor family protein"/>
    <property type="match status" value="1"/>
</dbReference>
<sequence>MASLRPFSLFFPLATVLLCISPIICDTNIEDMITRICRQMEEFGFCYNTFHENLDSRSPDLKTLTQITIDQSIVNATNSHYYAALLLHNAPEGPDKYALMACENAYALILRQFQEASGYFNNGDYQSVVDAERVMPRALGSCTSYYITPPYPANPLADRNRQMRILITMSIVTVHYLVQP</sequence>
<evidence type="ECO:0000256" key="4">
    <source>
        <dbReference type="SAM" id="SignalP"/>
    </source>
</evidence>
<evidence type="ECO:0000313" key="9">
    <source>
        <dbReference type="Proteomes" id="UP000233551"/>
    </source>
</evidence>
<name>A0A218WZK5_PUNGR</name>
<reference evidence="8" key="1">
    <citation type="journal article" date="2017" name="Plant J.">
        <title>The pomegranate (Punica granatum L.) genome and the genomics of punicalagin biosynthesis.</title>
        <authorList>
            <person name="Qin G."/>
            <person name="Xu C."/>
            <person name="Ming R."/>
            <person name="Tang H."/>
            <person name="Guyot R."/>
            <person name="Kramer E.M."/>
            <person name="Hu Y."/>
            <person name="Yi X."/>
            <person name="Qi Y."/>
            <person name="Xu X."/>
            <person name="Gao Z."/>
            <person name="Pan H."/>
            <person name="Jian J."/>
            <person name="Tian Y."/>
            <person name="Yue Z."/>
            <person name="Xu Y."/>
        </authorList>
    </citation>
    <scope>NUCLEOTIDE SEQUENCE [LARGE SCALE GENOMIC DNA]</scope>
    <source>
        <strain evidence="8">cv. Dabenzi</strain>
    </source>
</reference>
<dbReference type="InterPro" id="IPR052421">
    <property type="entry name" value="PCW_Enzyme_Inhibitor"/>
</dbReference>
<dbReference type="EMBL" id="PGOL01004253">
    <property type="protein sequence ID" value="PKI37942.1"/>
    <property type="molecule type" value="Genomic_DNA"/>
</dbReference>
<comment type="similarity">
    <text evidence="3">Belongs to the PMEI family.</text>
</comment>
<dbReference type="PANTHER" id="PTHR36710:SF1">
    <property type="entry name" value="F14J9.2 PROTEIN"/>
    <property type="match status" value="1"/>
</dbReference>
<evidence type="ECO:0000256" key="1">
    <source>
        <dbReference type="ARBA" id="ARBA00022729"/>
    </source>
</evidence>
<dbReference type="PANTHER" id="PTHR36710">
    <property type="entry name" value="PECTINESTERASE INHIBITOR-LIKE"/>
    <property type="match status" value="1"/>
</dbReference>
<dbReference type="STRING" id="22663.A0A218WZK5"/>
<dbReference type="InterPro" id="IPR006501">
    <property type="entry name" value="Pectinesterase_inhib_dom"/>
</dbReference>
<keyword evidence="9" id="KW-1185">Reference proteome</keyword>
<dbReference type="Proteomes" id="UP000197138">
    <property type="component" value="Unassembled WGS sequence"/>
</dbReference>
<dbReference type="SMART" id="SM00856">
    <property type="entry name" value="PMEI"/>
    <property type="match status" value="1"/>
</dbReference>
<evidence type="ECO:0000313" key="7">
    <source>
        <dbReference type="EMBL" id="PKI37942.1"/>
    </source>
</evidence>
<feature type="domain" description="Pectinesterase inhibitor" evidence="5">
    <location>
        <begin position="28"/>
        <end position="173"/>
    </location>
</feature>